<dbReference type="RefSeq" id="XP_005767729.1">
    <property type="nucleotide sequence ID" value="XM_005767672.1"/>
</dbReference>
<dbReference type="Proteomes" id="UP000013827">
    <property type="component" value="Unassembled WGS sequence"/>
</dbReference>
<dbReference type="AlphaFoldDB" id="A0A0D3IVL5"/>
<accession>A0A0D3IVL5</accession>
<evidence type="ECO:0008006" key="3">
    <source>
        <dbReference type="Google" id="ProtNLM"/>
    </source>
</evidence>
<dbReference type="HOGENOM" id="CLU_408057_0_0_1"/>
<sequence>MLCFLAALGQNGLDGLSLRPFSLATPRGGGLFGQTNFPDFGAAWNPSSRDEGGSTDQTDRIERYQNGGFEDPPACSLLEPGLPRWLCGVVGQLPHIGLRISPADDPSTVLSLRIEGLMVSGLSVQDVHSAHHRTGNASLPPGFAAALDGIGFRVHLDSFEAPPLGAASASRGSGLATCPGAAMSVRLVVDGTAAYPPPLRVPHFGLELPPHGLSLSVWRETSLGFSLETDLQPFIALILSLLHDVLLEQVSTAVAESAVSESELFCEWVRQQMGPKQLGGDGSDFILSPPLPEPPSPYPRGDTLVWRDVAGGLLVTLNSERGLGGFSLQEAAAAGHLLGEHGKGQLRLPLWEIDLAQRIPTLTDPVVGASLRLAPAYLELGGLHTLNQLALAKPRGRSTEPYSLEFGLGFRELTVELRFNLSIALPEAGPDSLLYHAKSAPLAQQLKLSLSLSNLSASAIAFAPLSTDELFATPWLYLTPACLLRPLRVASLRQLLLSLSPDVIRLGEDPLYEIYRPEIEARLYGLVSDAIDFLDANYVSPDAIAALTSGPLLNMVNGLLPSAFDWLTGDCEPPPTPPPPPAPVEWCRAPLVQLAESELTARLVNTLFEALGLGDVSVHGAVSVPLDGAWLGPVTIEVSEPRLENLDQLSELKLLAADCAEPTTLRSTIGLGSA</sequence>
<evidence type="ECO:0000313" key="2">
    <source>
        <dbReference type="Proteomes" id="UP000013827"/>
    </source>
</evidence>
<name>A0A0D3IVL5_EMIH1</name>
<dbReference type="KEGG" id="ehx:EMIHUDRAFT_451706"/>
<reference evidence="2" key="1">
    <citation type="journal article" date="2013" name="Nature">
        <title>Pan genome of the phytoplankton Emiliania underpins its global distribution.</title>
        <authorList>
            <person name="Read B.A."/>
            <person name="Kegel J."/>
            <person name="Klute M.J."/>
            <person name="Kuo A."/>
            <person name="Lefebvre S.C."/>
            <person name="Maumus F."/>
            <person name="Mayer C."/>
            <person name="Miller J."/>
            <person name="Monier A."/>
            <person name="Salamov A."/>
            <person name="Young J."/>
            <person name="Aguilar M."/>
            <person name="Claverie J.M."/>
            <person name="Frickenhaus S."/>
            <person name="Gonzalez K."/>
            <person name="Herman E.K."/>
            <person name="Lin Y.C."/>
            <person name="Napier J."/>
            <person name="Ogata H."/>
            <person name="Sarno A.F."/>
            <person name="Shmutz J."/>
            <person name="Schroeder D."/>
            <person name="de Vargas C."/>
            <person name="Verret F."/>
            <person name="von Dassow P."/>
            <person name="Valentin K."/>
            <person name="Van de Peer Y."/>
            <person name="Wheeler G."/>
            <person name="Dacks J.B."/>
            <person name="Delwiche C.F."/>
            <person name="Dyhrman S.T."/>
            <person name="Glockner G."/>
            <person name="John U."/>
            <person name="Richards T."/>
            <person name="Worden A.Z."/>
            <person name="Zhang X."/>
            <person name="Grigoriev I.V."/>
            <person name="Allen A.E."/>
            <person name="Bidle K."/>
            <person name="Borodovsky M."/>
            <person name="Bowler C."/>
            <person name="Brownlee C."/>
            <person name="Cock J.M."/>
            <person name="Elias M."/>
            <person name="Gladyshev V.N."/>
            <person name="Groth M."/>
            <person name="Guda C."/>
            <person name="Hadaegh A."/>
            <person name="Iglesias-Rodriguez M.D."/>
            <person name="Jenkins J."/>
            <person name="Jones B.M."/>
            <person name="Lawson T."/>
            <person name="Leese F."/>
            <person name="Lindquist E."/>
            <person name="Lobanov A."/>
            <person name="Lomsadze A."/>
            <person name="Malik S.B."/>
            <person name="Marsh M.E."/>
            <person name="Mackinder L."/>
            <person name="Mock T."/>
            <person name="Mueller-Roeber B."/>
            <person name="Pagarete A."/>
            <person name="Parker M."/>
            <person name="Probert I."/>
            <person name="Quesneville H."/>
            <person name="Raines C."/>
            <person name="Rensing S.A."/>
            <person name="Riano-Pachon D.M."/>
            <person name="Richier S."/>
            <person name="Rokitta S."/>
            <person name="Shiraiwa Y."/>
            <person name="Soanes D.M."/>
            <person name="van der Giezen M."/>
            <person name="Wahlund T.M."/>
            <person name="Williams B."/>
            <person name="Wilson W."/>
            <person name="Wolfe G."/>
            <person name="Wurch L.L."/>
        </authorList>
    </citation>
    <scope>NUCLEOTIDE SEQUENCE</scope>
</reference>
<organism evidence="1 2">
    <name type="scientific">Emiliania huxleyi (strain CCMP1516)</name>
    <dbReference type="NCBI Taxonomy" id="280463"/>
    <lineage>
        <taxon>Eukaryota</taxon>
        <taxon>Haptista</taxon>
        <taxon>Haptophyta</taxon>
        <taxon>Prymnesiophyceae</taxon>
        <taxon>Isochrysidales</taxon>
        <taxon>Noelaerhabdaceae</taxon>
        <taxon>Emiliania</taxon>
    </lineage>
</organism>
<dbReference type="PaxDb" id="2903-EOD15300"/>
<proteinExistence type="predicted"/>
<keyword evidence="2" id="KW-1185">Reference proteome</keyword>
<dbReference type="EnsemblProtists" id="EOD15300">
    <property type="protein sequence ID" value="EOD15300"/>
    <property type="gene ID" value="EMIHUDRAFT_451706"/>
</dbReference>
<reference evidence="1" key="2">
    <citation type="submission" date="2024-10" db="UniProtKB">
        <authorList>
            <consortium name="EnsemblProtists"/>
        </authorList>
    </citation>
    <scope>IDENTIFICATION</scope>
</reference>
<evidence type="ECO:0000313" key="1">
    <source>
        <dbReference type="EnsemblProtists" id="EOD15300"/>
    </source>
</evidence>
<protein>
    <recommendedName>
        <fullName evidence="3">Chorein N-terminal domain-containing protein</fullName>
    </recommendedName>
</protein>
<dbReference type="GeneID" id="17261446"/>